<dbReference type="AlphaFoldDB" id="A0A284RHS3"/>
<evidence type="ECO:0000313" key="2">
    <source>
        <dbReference type="Proteomes" id="UP000219338"/>
    </source>
</evidence>
<reference evidence="2" key="1">
    <citation type="journal article" date="2017" name="Nat. Ecol. Evol.">
        <title>Genome expansion and lineage-specific genetic innovations in the forest pathogenic fungi Armillaria.</title>
        <authorList>
            <person name="Sipos G."/>
            <person name="Prasanna A.N."/>
            <person name="Walter M.C."/>
            <person name="O'Connor E."/>
            <person name="Balint B."/>
            <person name="Krizsan K."/>
            <person name="Kiss B."/>
            <person name="Hess J."/>
            <person name="Varga T."/>
            <person name="Slot J."/>
            <person name="Riley R."/>
            <person name="Boka B."/>
            <person name="Rigling D."/>
            <person name="Barry K."/>
            <person name="Lee J."/>
            <person name="Mihaltcheva S."/>
            <person name="LaButti K."/>
            <person name="Lipzen A."/>
            <person name="Waldron R."/>
            <person name="Moloney N.M."/>
            <person name="Sperisen C."/>
            <person name="Kredics L."/>
            <person name="Vagvoelgyi C."/>
            <person name="Patrignani A."/>
            <person name="Fitzpatrick D."/>
            <person name="Nagy I."/>
            <person name="Doyle S."/>
            <person name="Anderson J.B."/>
            <person name="Grigoriev I.V."/>
            <person name="Gueldener U."/>
            <person name="Muensterkoetter M."/>
            <person name="Nagy L.G."/>
        </authorList>
    </citation>
    <scope>NUCLEOTIDE SEQUENCE [LARGE SCALE GENOMIC DNA]</scope>
    <source>
        <strain evidence="2">C18/9</strain>
    </source>
</reference>
<evidence type="ECO:0000313" key="1">
    <source>
        <dbReference type="EMBL" id="SJL08301.1"/>
    </source>
</evidence>
<gene>
    <name evidence="1" type="ORF">ARMOST_11664</name>
</gene>
<organism evidence="1 2">
    <name type="scientific">Armillaria ostoyae</name>
    <name type="common">Armillaria root rot fungus</name>
    <dbReference type="NCBI Taxonomy" id="47428"/>
    <lineage>
        <taxon>Eukaryota</taxon>
        <taxon>Fungi</taxon>
        <taxon>Dikarya</taxon>
        <taxon>Basidiomycota</taxon>
        <taxon>Agaricomycotina</taxon>
        <taxon>Agaricomycetes</taxon>
        <taxon>Agaricomycetidae</taxon>
        <taxon>Agaricales</taxon>
        <taxon>Marasmiineae</taxon>
        <taxon>Physalacriaceae</taxon>
        <taxon>Armillaria</taxon>
    </lineage>
</organism>
<dbReference type="EMBL" id="FUEG01000009">
    <property type="protein sequence ID" value="SJL08301.1"/>
    <property type="molecule type" value="Genomic_DNA"/>
</dbReference>
<dbReference type="OMA" id="KFTHAPE"/>
<name>A0A284RHS3_ARMOS</name>
<accession>A0A284RHS3</accession>
<dbReference type="Proteomes" id="UP000219338">
    <property type="component" value="Unassembled WGS sequence"/>
</dbReference>
<proteinExistence type="predicted"/>
<keyword evidence="2" id="KW-1185">Reference proteome</keyword>
<sequence>MAYVGLHEETWKRMHTLEELVGPQYSFTHYGWSGSVAMPITNKHGTIIAVLTGHPEDPNWDRVHKEVADHLETTCHAFTLTKKQRTH</sequence>
<protein>
    <submittedName>
        <fullName evidence="1">Uncharacterized protein</fullName>
    </submittedName>
</protein>
<dbReference type="OrthoDB" id="3066019at2759"/>